<organism evidence="2 3">
    <name type="scientific">Jejuia pallidilutea</name>
    <dbReference type="NCBI Taxonomy" id="504487"/>
    <lineage>
        <taxon>Bacteria</taxon>
        <taxon>Pseudomonadati</taxon>
        <taxon>Bacteroidota</taxon>
        <taxon>Flavobacteriia</taxon>
        <taxon>Flavobacteriales</taxon>
        <taxon>Flavobacteriaceae</taxon>
        <taxon>Jejuia</taxon>
    </lineage>
</organism>
<protein>
    <submittedName>
        <fullName evidence="2">Uncharacterized protein</fullName>
    </submittedName>
</protein>
<keyword evidence="1" id="KW-0472">Membrane</keyword>
<name>A0A090WHU2_9FLAO</name>
<sequence>MSAYATFLTYSTTGFVVFIMAFVLLNFKHITKTRLLLLPFPLVGFYLIMTNLSSLLAGVDLNPRQKEKILNFENLLKLDLDNVNTSGRDKFVEKLMEYIYESPLLGNGLDFGAHHHGHNTYLSIWLMLVFFLYFFF</sequence>
<feature type="transmembrane region" description="Helical" evidence="1">
    <location>
        <begin position="37"/>
        <end position="59"/>
    </location>
</feature>
<dbReference type="AlphaFoldDB" id="A0A090WHU2"/>
<feature type="transmembrane region" description="Helical" evidence="1">
    <location>
        <begin position="6"/>
        <end position="25"/>
    </location>
</feature>
<dbReference type="Proteomes" id="UP000029641">
    <property type="component" value="Unassembled WGS sequence"/>
</dbReference>
<dbReference type="eggNOG" id="COG3307">
    <property type="taxonomic scope" value="Bacteria"/>
</dbReference>
<keyword evidence="1" id="KW-1133">Transmembrane helix</keyword>
<reference evidence="2 3" key="1">
    <citation type="journal article" date="2014" name="Genome Announc.">
        <title>Draft Genome Sequence of Marine Flavobacterium Jejuia pallidilutea Strain 11shimoA1 and Pigmentation Mutants.</title>
        <authorList>
            <person name="Takatani N."/>
            <person name="Nakanishi M."/>
            <person name="Meirelles P."/>
            <person name="Mino S."/>
            <person name="Suda W."/>
            <person name="Oshima K."/>
            <person name="Hattori M."/>
            <person name="Ohkuma M."/>
            <person name="Hosokawa M."/>
            <person name="Miyashita K."/>
            <person name="Thompson F.L."/>
            <person name="Niwa A."/>
            <person name="Sawabe T."/>
            <person name="Sawabe T."/>
        </authorList>
    </citation>
    <scope>NUCLEOTIDE SEQUENCE [LARGE SCALE GENOMIC DNA]</scope>
    <source>
        <strain evidence="2 3">JCM 19301</strain>
    </source>
</reference>
<evidence type="ECO:0000256" key="1">
    <source>
        <dbReference type="SAM" id="Phobius"/>
    </source>
</evidence>
<feature type="transmembrane region" description="Helical" evidence="1">
    <location>
        <begin position="118"/>
        <end position="135"/>
    </location>
</feature>
<proteinExistence type="predicted"/>
<accession>A0A090WHU2</accession>
<keyword evidence="1" id="KW-0812">Transmembrane</keyword>
<evidence type="ECO:0000313" key="2">
    <source>
        <dbReference type="EMBL" id="GAL67057.1"/>
    </source>
</evidence>
<gene>
    <name evidence="2" type="ORF">JCM19301_2222</name>
</gene>
<comment type="caution">
    <text evidence="2">The sequence shown here is derived from an EMBL/GenBank/DDBJ whole genome shotgun (WGS) entry which is preliminary data.</text>
</comment>
<dbReference type="EMBL" id="BBNR01000007">
    <property type="protein sequence ID" value="GAL67057.1"/>
    <property type="molecule type" value="Genomic_DNA"/>
</dbReference>
<evidence type="ECO:0000313" key="3">
    <source>
        <dbReference type="Proteomes" id="UP000029641"/>
    </source>
</evidence>